<dbReference type="Proteomes" id="UP001594351">
    <property type="component" value="Unassembled WGS sequence"/>
</dbReference>
<feature type="non-terminal residue" evidence="1">
    <location>
        <position position="1"/>
    </location>
</feature>
<evidence type="ECO:0000313" key="2">
    <source>
        <dbReference type="Proteomes" id="UP001594351"/>
    </source>
</evidence>
<proteinExistence type="predicted"/>
<comment type="caution">
    <text evidence="1">The sequence shown here is derived from an EMBL/GenBank/DDBJ whole genome shotgun (WGS) entry which is preliminary data.</text>
</comment>
<accession>A0ABV6YW70</accession>
<evidence type="ECO:0000313" key="1">
    <source>
        <dbReference type="EMBL" id="MFC1850460.1"/>
    </source>
</evidence>
<keyword evidence="2" id="KW-1185">Reference proteome</keyword>
<sequence>LIVRGITNLILFLMVDYGEKTGDKKKSPLPARLAGGKDSMAKTSHRNLVLTRWLVHAISVNKPGDPILSLGLKFPIFRLSCFNCRLCLPHHRDNYDGELLPRLQVQSSMKQ</sequence>
<name>A0ABV6YW70_UNCC1</name>
<gene>
    <name evidence="1" type="ORF">ACFL27_09745</name>
</gene>
<organism evidence="1 2">
    <name type="scientific">candidate division CSSED10-310 bacterium</name>
    <dbReference type="NCBI Taxonomy" id="2855610"/>
    <lineage>
        <taxon>Bacteria</taxon>
        <taxon>Bacteria division CSSED10-310</taxon>
    </lineage>
</organism>
<dbReference type="EMBL" id="JBHPBY010000101">
    <property type="protein sequence ID" value="MFC1850460.1"/>
    <property type="molecule type" value="Genomic_DNA"/>
</dbReference>
<protein>
    <submittedName>
        <fullName evidence="1">Uncharacterized protein</fullName>
    </submittedName>
</protein>
<reference evidence="1 2" key="1">
    <citation type="submission" date="2024-09" db="EMBL/GenBank/DDBJ databases">
        <title>Laminarin stimulates single cell rates of sulfate reduction while oxygen inhibits transcriptomic activity in coastal marine sediment.</title>
        <authorList>
            <person name="Lindsay M."/>
            <person name="Orcutt B."/>
            <person name="Emerson D."/>
            <person name="Stepanauskas R."/>
            <person name="D'Angelo T."/>
        </authorList>
    </citation>
    <scope>NUCLEOTIDE SEQUENCE [LARGE SCALE GENOMIC DNA]</scope>
    <source>
        <strain evidence="1">SAG AM-311-K15</strain>
    </source>
</reference>